<dbReference type="GO" id="GO:0004222">
    <property type="term" value="F:metalloendopeptidase activity"/>
    <property type="evidence" value="ECO:0007669"/>
    <property type="project" value="UniProtKB-UniRule"/>
</dbReference>
<evidence type="ECO:0000313" key="11">
    <source>
        <dbReference type="EMBL" id="SUA80991.1"/>
    </source>
</evidence>
<evidence type="ECO:0000256" key="3">
    <source>
        <dbReference type="ARBA" id="ARBA00022670"/>
    </source>
</evidence>
<keyword evidence="7 8" id="KW-0482">Metalloprotease</keyword>
<evidence type="ECO:0000256" key="1">
    <source>
        <dbReference type="ARBA" id="ARBA00005693"/>
    </source>
</evidence>
<dbReference type="Pfam" id="PF10462">
    <property type="entry name" value="Peptidase_M66"/>
    <property type="match status" value="1"/>
</dbReference>
<feature type="region of interest" description="Disordered" evidence="9">
    <location>
        <begin position="1"/>
        <end position="21"/>
    </location>
</feature>
<dbReference type="PROSITE" id="PS51694">
    <property type="entry name" value="PEPTIDASE_M66"/>
    <property type="match status" value="1"/>
</dbReference>
<dbReference type="InterPro" id="IPR051256">
    <property type="entry name" value="Dictomallein"/>
</dbReference>
<evidence type="ECO:0000256" key="2">
    <source>
        <dbReference type="ARBA" id="ARBA00018800"/>
    </source>
</evidence>
<dbReference type="PANTHER" id="PTHR39540">
    <property type="match status" value="1"/>
</dbReference>
<dbReference type="Pfam" id="PF12561">
    <property type="entry name" value="TagA"/>
    <property type="match status" value="1"/>
</dbReference>
<gene>
    <name evidence="11" type="primary">stcE</name>
    <name evidence="11" type="ORF">NCTC13160_04033</name>
</gene>
<comment type="cofactor">
    <cofactor evidence="8">
        <name>Zn(2+)</name>
        <dbReference type="ChEBI" id="CHEBI:29105"/>
    </cofactor>
    <text evidence="8">Binds 1 zinc ion per subunit.</text>
</comment>
<dbReference type="InterPro" id="IPR022218">
    <property type="entry name" value="TagA_dom"/>
</dbReference>
<keyword evidence="6 8" id="KW-0862">Zinc</keyword>
<feature type="binding site" evidence="8">
    <location>
        <position position="352"/>
    </location>
    <ligand>
        <name>Zn(2+)</name>
        <dbReference type="ChEBI" id="CHEBI:29105"/>
        <note>catalytic</note>
    </ligand>
</feature>
<dbReference type="GO" id="GO:0006508">
    <property type="term" value="P:proteolysis"/>
    <property type="evidence" value="ECO:0007669"/>
    <property type="project" value="UniProtKB-UniRule"/>
</dbReference>
<feature type="binding site" evidence="8">
    <location>
        <position position="362"/>
    </location>
    <ligand>
        <name>Zn(2+)</name>
        <dbReference type="ChEBI" id="CHEBI:29105"/>
        <note>catalytic</note>
    </ligand>
</feature>
<evidence type="ECO:0000256" key="5">
    <source>
        <dbReference type="ARBA" id="ARBA00022801"/>
    </source>
</evidence>
<evidence type="ECO:0000259" key="10">
    <source>
        <dbReference type="PROSITE" id="PS51694"/>
    </source>
</evidence>
<dbReference type="EMBL" id="UGSG01000001">
    <property type="protein sequence ID" value="SUA80991.1"/>
    <property type="molecule type" value="Genomic_DNA"/>
</dbReference>
<keyword evidence="3 8" id="KW-0645">Protease</keyword>
<sequence length="803" mass="87734">MNKAPPPSVSASPTRSAASRTTCCGHDVLHRDADRAHRGTQSPGATLDADEPLIFDALPWPNDLKGALAAGVRFVQHHVIAMTPVAPEAPHVLTSRRKTLLLVRPQVALVSLQVTGIDRTGTSIGALAMHPPEQLPKTVYHHDDASDGAAPADDEENQRLVYAENVWSVELPPSWIEPGLQLLFDSPAGGGQLADIRVGAPVEVLLHTIDIGMLTPPRNAFRFAGEPALQREYFQTVPLRKLIVNQYEAIHWQPVMLPDGTLLTDNAPDEGDWHQGTFRALSWSLISSAIHLANLGQNASSGSEDAAAHDIAQFTVSNVRGNYANGVVTHGGIAYSGFTTTVEFSEGNEFSHEVGHVFHLDHYPGGFDGSIHRAAGQPNSTWGWDMDLHRFIPNFFPGRSGEDTCQDDICEPPFHDRSFGRDAMAGGEPFSDRNRYTLHTPYSTRIVHDALSGYRVFSAESPTGYRAWDAESQTMQAAQTLVRTKDIAYADYADLGEAALAALLATADIVRIDLTIGYFVESIHVPAASAANRTQAISIEGSVGYPIDLHINGQTIVISEPVHLCFVSDGERWNEGYVPLYDWMARARARNASMNETYMGVLFEQNNLVEIHITDEDWVADVAVPQLSFLWDRIVVINHDAENSTTLAINGQSMPISRGQSKVFRWSFSDERWVEYGHTFDTAAPRTPSTVGVPVTTLIGFYDPQGTLPAHIFPALHGAYGMLHEADGDVSATCRLVVDGPGGEQHFRLFRSRGYPHEMNKFHVNIPESTQARSAYVVVNGAVVAQLAIQPAASVPQVFVYGE</sequence>
<keyword evidence="5 8" id="KW-0378">Hydrolase</keyword>
<feature type="domain" description="Peptidase M66" evidence="10">
    <location>
        <begin position="203"/>
        <end position="457"/>
    </location>
</feature>
<dbReference type="Pfam" id="PF20944">
    <property type="entry name" value="StcE_b-sandwich"/>
    <property type="match status" value="1"/>
</dbReference>
<organism evidence="11 12">
    <name type="scientific">Pandoraea pnomenusa</name>
    <dbReference type="NCBI Taxonomy" id="93220"/>
    <lineage>
        <taxon>Bacteria</taxon>
        <taxon>Pseudomonadati</taxon>
        <taxon>Pseudomonadota</taxon>
        <taxon>Betaproteobacteria</taxon>
        <taxon>Burkholderiales</taxon>
        <taxon>Burkholderiaceae</taxon>
        <taxon>Pandoraea</taxon>
    </lineage>
</organism>
<evidence type="ECO:0000256" key="7">
    <source>
        <dbReference type="ARBA" id="ARBA00023049"/>
    </source>
</evidence>
<name>A0A378YX33_9BURK</name>
<keyword evidence="4 8" id="KW-0479">Metal-binding</keyword>
<evidence type="ECO:0000256" key="9">
    <source>
        <dbReference type="SAM" id="MobiDB-lite"/>
    </source>
</evidence>
<evidence type="ECO:0000313" key="12">
    <source>
        <dbReference type="Proteomes" id="UP000254573"/>
    </source>
</evidence>
<dbReference type="Proteomes" id="UP000254573">
    <property type="component" value="Unassembled WGS sequence"/>
</dbReference>
<evidence type="ECO:0000256" key="6">
    <source>
        <dbReference type="ARBA" id="ARBA00022833"/>
    </source>
</evidence>
<accession>A0A378YX33</accession>
<evidence type="ECO:0000256" key="4">
    <source>
        <dbReference type="ARBA" id="ARBA00022723"/>
    </source>
</evidence>
<feature type="compositionally biased region" description="Low complexity" evidence="9">
    <location>
        <begin position="9"/>
        <end position="21"/>
    </location>
</feature>
<dbReference type="AlphaFoldDB" id="A0A378YX33"/>
<comment type="similarity">
    <text evidence="1">Belongs to the dictomallein family.</text>
</comment>
<dbReference type="STRING" id="93220.A6P55_17115"/>
<protein>
    <recommendedName>
        <fullName evidence="2">Dictomallein</fullName>
    </recommendedName>
</protein>
<feature type="active site" evidence="8">
    <location>
        <position position="353"/>
    </location>
</feature>
<proteinExistence type="inferred from homology"/>
<feature type="binding site" evidence="8">
    <location>
        <position position="356"/>
    </location>
    <ligand>
        <name>Zn(2+)</name>
        <dbReference type="ChEBI" id="CHEBI:29105"/>
        <note>catalytic</note>
    </ligand>
</feature>
<dbReference type="InterPro" id="IPR019503">
    <property type="entry name" value="Peptidase_M66_dom"/>
</dbReference>
<evidence type="ECO:0000256" key="8">
    <source>
        <dbReference type="PROSITE-ProRule" id="PRU01031"/>
    </source>
</evidence>
<reference evidence="11 12" key="1">
    <citation type="submission" date="2018-06" db="EMBL/GenBank/DDBJ databases">
        <authorList>
            <consortium name="Pathogen Informatics"/>
            <person name="Doyle S."/>
        </authorList>
    </citation>
    <scope>NUCLEOTIDE SEQUENCE [LARGE SCALE GENOMIC DNA]</scope>
    <source>
        <strain evidence="11 12">NCTC13160</strain>
    </source>
</reference>
<dbReference type="InterPro" id="IPR048990">
    <property type="entry name" value="StcE_b-sandwich"/>
</dbReference>
<dbReference type="Gene3D" id="2.60.120.1230">
    <property type="match status" value="2"/>
</dbReference>
<dbReference type="PANTHER" id="PTHR39540:SF1">
    <property type="entry name" value="DICTOMALLEIN-1-RELATED"/>
    <property type="match status" value="1"/>
</dbReference>
<dbReference type="GO" id="GO:0046872">
    <property type="term" value="F:metal ion binding"/>
    <property type="evidence" value="ECO:0007669"/>
    <property type="project" value="UniProtKB-UniRule"/>
</dbReference>